<dbReference type="AlphaFoldDB" id="A0A914CDR6"/>
<dbReference type="FunFam" id="1.10.287.570:FF:000001">
    <property type="entry name" value="Anion exchange protein"/>
    <property type="match status" value="1"/>
</dbReference>
<evidence type="ECO:0000256" key="9">
    <source>
        <dbReference type="SAM" id="Phobius"/>
    </source>
</evidence>
<dbReference type="InterPro" id="IPR011531">
    <property type="entry name" value="HCO3_transpt-like_TM_dom"/>
</dbReference>
<name>A0A914CDR6_9BILA</name>
<accession>A0A914CDR6</accession>
<dbReference type="Proteomes" id="UP000887540">
    <property type="component" value="Unplaced"/>
</dbReference>
<proteinExistence type="inferred from homology"/>
<dbReference type="InterPro" id="IPR003020">
    <property type="entry name" value="HCO3_transpt_euk"/>
</dbReference>
<dbReference type="Gene3D" id="1.10.287.570">
    <property type="entry name" value="Helical hairpin bin"/>
    <property type="match status" value="1"/>
</dbReference>
<feature type="domain" description="Band 3 cytoplasmic" evidence="11">
    <location>
        <begin position="43"/>
        <end position="144"/>
    </location>
</feature>
<protein>
    <submittedName>
        <fullName evidence="13">Anion exchange protein</fullName>
    </submittedName>
</protein>
<evidence type="ECO:0000313" key="12">
    <source>
        <dbReference type="Proteomes" id="UP000887540"/>
    </source>
</evidence>
<evidence type="ECO:0000313" key="13">
    <source>
        <dbReference type="WBParaSite" id="ACRNAN_Path_917.g3524.t1"/>
    </source>
</evidence>
<feature type="domain" description="Bicarbonate transporter-like transmembrane" evidence="10">
    <location>
        <begin position="341"/>
        <end position="627"/>
    </location>
</feature>
<dbReference type="InterPro" id="IPR003024">
    <property type="entry name" value="Na/HCO3_transpt"/>
</dbReference>
<keyword evidence="5 9" id="KW-0812">Transmembrane</keyword>
<keyword evidence="12" id="KW-1185">Reference proteome</keyword>
<reference evidence="13" key="1">
    <citation type="submission" date="2022-11" db="UniProtKB">
        <authorList>
            <consortium name="WormBaseParasite"/>
        </authorList>
    </citation>
    <scope>IDENTIFICATION</scope>
</reference>
<evidence type="ECO:0000256" key="5">
    <source>
        <dbReference type="ARBA" id="ARBA00022692"/>
    </source>
</evidence>
<evidence type="ECO:0000256" key="2">
    <source>
        <dbReference type="ARBA" id="ARBA00010993"/>
    </source>
</evidence>
<feature type="domain" description="Band 3 cytoplasmic" evidence="11">
    <location>
        <begin position="157"/>
        <end position="288"/>
    </location>
</feature>
<dbReference type="GO" id="GO:0005452">
    <property type="term" value="F:solute:inorganic anion antiporter activity"/>
    <property type="evidence" value="ECO:0007669"/>
    <property type="project" value="InterPro"/>
</dbReference>
<evidence type="ECO:0000259" key="10">
    <source>
        <dbReference type="Pfam" id="PF00955"/>
    </source>
</evidence>
<sequence>MSVTDDTHNQPMFNFTSSQLSKLTPSMRVALLLHFEEEDTPLLFIEMSELIKNEKSNEWRESSRWIKFEEDVEGDWTRWSKPHVATLSLPNITELRSCILNGIFLMDADFSNLNQIFEKIITETVKSKLIAENKKSELQNLLCLPAVQFIKKSSKWRCKNPCSKDEDNTSINNFDMLRRLPINIEVCNILVGEVEFLQKSVAGLIRLKNSIIFEKLSEIPAPTKIIFILLCPKGHLEESKRIGRTLGTMLTDEVFRKIMYTTKIREHIIDGIDEFLSHVTIIPPGAWDTNSRLEPPEVMHTHEKRLQKLKHMVHHSKNHLEVIEDFDEDHESDPTLKRTGRLCGGLIEDIKRKIPWYKSDFTDALDMQCVATILFMYFALLAPIVTFGGLLEDATNQRMGAIENILSGALCGVIYSLFSGQPLTIIGSTGPILVFETILYDVCTNFNFEYLPFRFWVYIWTAVILFMIVITDLSALVSYITRFTEESFATLIAIIFIYEALLKMVKIGNHLDMVDYLDGDFNDSCQCILKNYTSQNDSDPNTTMDVLYTVPLRNCSALKGQYIGTTCHTVYDKLLMSLLLMIGTFFISTKLKELRHSCYFPTFIRRILSDFAVMIAIVLMTSIDIQHGPEEDGLLNLLAQILIGQPL</sequence>
<keyword evidence="7" id="KW-0406">Ion transport</keyword>
<dbReference type="Gene3D" id="3.40.930.10">
    <property type="entry name" value="Mannitol-specific EII, Chain A"/>
    <property type="match status" value="1"/>
</dbReference>
<evidence type="ECO:0000256" key="4">
    <source>
        <dbReference type="ARBA" id="ARBA00022475"/>
    </source>
</evidence>
<dbReference type="PRINTS" id="PR01231">
    <property type="entry name" value="HCO3TRNSPORT"/>
</dbReference>
<evidence type="ECO:0000256" key="7">
    <source>
        <dbReference type="ARBA" id="ARBA00023065"/>
    </source>
</evidence>
<dbReference type="WBParaSite" id="ACRNAN_Path_917.g3524.t1">
    <property type="protein sequence ID" value="ACRNAN_Path_917.g3524.t1"/>
    <property type="gene ID" value="ACRNAN_Path_917.g3524"/>
</dbReference>
<dbReference type="SUPFAM" id="SSF55804">
    <property type="entry name" value="Phoshotransferase/anion transport protein"/>
    <property type="match status" value="1"/>
</dbReference>
<feature type="transmembrane region" description="Helical" evidence="9">
    <location>
        <begin position="603"/>
        <end position="623"/>
    </location>
</feature>
<keyword evidence="3" id="KW-0813">Transport</keyword>
<dbReference type="GO" id="GO:0008510">
    <property type="term" value="F:sodium:bicarbonate symporter activity"/>
    <property type="evidence" value="ECO:0007669"/>
    <property type="project" value="TreeGrafter"/>
</dbReference>
<keyword evidence="4" id="KW-1003">Cell membrane</keyword>
<dbReference type="GO" id="GO:0016323">
    <property type="term" value="C:basolateral plasma membrane"/>
    <property type="evidence" value="ECO:0007669"/>
    <property type="project" value="UniProtKB-SubCell"/>
</dbReference>
<dbReference type="PANTHER" id="PTHR11453:SF36">
    <property type="entry name" value="ANION EXCHANGE PROTEIN"/>
    <property type="match status" value="1"/>
</dbReference>
<organism evidence="12 13">
    <name type="scientific">Acrobeloides nanus</name>
    <dbReference type="NCBI Taxonomy" id="290746"/>
    <lineage>
        <taxon>Eukaryota</taxon>
        <taxon>Metazoa</taxon>
        <taxon>Ecdysozoa</taxon>
        <taxon>Nematoda</taxon>
        <taxon>Chromadorea</taxon>
        <taxon>Rhabditida</taxon>
        <taxon>Tylenchina</taxon>
        <taxon>Cephalobomorpha</taxon>
        <taxon>Cephaloboidea</taxon>
        <taxon>Cephalobidae</taxon>
        <taxon>Acrobeloides</taxon>
    </lineage>
</organism>
<evidence type="ECO:0000259" key="11">
    <source>
        <dbReference type="Pfam" id="PF07565"/>
    </source>
</evidence>
<evidence type="ECO:0000256" key="6">
    <source>
        <dbReference type="ARBA" id="ARBA00022989"/>
    </source>
</evidence>
<evidence type="ECO:0000256" key="1">
    <source>
        <dbReference type="ARBA" id="ARBA00004554"/>
    </source>
</evidence>
<dbReference type="Pfam" id="PF00955">
    <property type="entry name" value="HCO3_cotransp"/>
    <property type="match status" value="1"/>
</dbReference>
<feature type="transmembrane region" description="Helical" evidence="9">
    <location>
        <begin position="455"/>
        <end position="480"/>
    </location>
</feature>
<evidence type="ECO:0000256" key="8">
    <source>
        <dbReference type="ARBA" id="ARBA00023136"/>
    </source>
</evidence>
<feature type="transmembrane region" description="Helical" evidence="9">
    <location>
        <begin position="574"/>
        <end position="591"/>
    </location>
</feature>
<dbReference type="GO" id="GO:0008509">
    <property type="term" value="F:monoatomic anion transmembrane transporter activity"/>
    <property type="evidence" value="ECO:0007669"/>
    <property type="project" value="InterPro"/>
</dbReference>
<evidence type="ECO:0000256" key="3">
    <source>
        <dbReference type="ARBA" id="ARBA00022448"/>
    </source>
</evidence>
<dbReference type="PANTHER" id="PTHR11453">
    <property type="entry name" value="ANION EXCHANGE PROTEIN"/>
    <property type="match status" value="1"/>
</dbReference>
<dbReference type="Pfam" id="PF07565">
    <property type="entry name" value="Band_3_cyto"/>
    <property type="match status" value="2"/>
</dbReference>
<feature type="transmembrane region" description="Helical" evidence="9">
    <location>
        <begin position="412"/>
        <end position="435"/>
    </location>
</feature>
<feature type="transmembrane region" description="Helical" evidence="9">
    <location>
        <begin position="487"/>
        <end position="505"/>
    </location>
</feature>
<keyword evidence="8 9" id="KW-0472">Membrane</keyword>
<dbReference type="PRINTS" id="PR01232">
    <property type="entry name" value="NAHCO3TRSPRT"/>
</dbReference>
<comment type="subcellular location">
    <subcellularLocation>
        <location evidence="1">Basolateral cell membrane</location>
        <topology evidence="1">Multi-pass membrane protein</topology>
    </subcellularLocation>
</comment>
<dbReference type="InterPro" id="IPR016152">
    <property type="entry name" value="PTrfase/Anion_transptr"/>
</dbReference>
<dbReference type="GO" id="GO:0051453">
    <property type="term" value="P:regulation of intracellular pH"/>
    <property type="evidence" value="ECO:0007669"/>
    <property type="project" value="TreeGrafter"/>
</dbReference>
<feature type="transmembrane region" description="Helical" evidence="9">
    <location>
        <begin position="370"/>
        <end position="391"/>
    </location>
</feature>
<comment type="similarity">
    <text evidence="2">Belongs to the anion exchanger (TC 2.A.31) family.</text>
</comment>
<keyword evidence="6 9" id="KW-1133">Transmembrane helix</keyword>
<dbReference type="InterPro" id="IPR013769">
    <property type="entry name" value="Band3_cytoplasmic_dom"/>
</dbReference>